<keyword evidence="2" id="KW-1185">Reference proteome</keyword>
<dbReference type="AlphaFoldDB" id="A0A840QKX5"/>
<proteinExistence type="predicted"/>
<dbReference type="GO" id="GO:0016705">
    <property type="term" value="F:oxidoreductase activity, acting on paired donors, with incorporation or reduction of molecular oxygen"/>
    <property type="evidence" value="ECO:0007669"/>
    <property type="project" value="InterPro"/>
</dbReference>
<dbReference type="InterPro" id="IPR036661">
    <property type="entry name" value="Luciferase-like_sf"/>
</dbReference>
<organism evidence="1 2">
    <name type="scientific">Saccharopolyspora phatthalungensis</name>
    <dbReference type="NCBI Taxonomy" id="664693"/>
    <lineage>
        <taxon>Bacteria</taxon>
        <taxon>Bacillati</taxon>
        <taxon>Actinomycetota</taxon>
        <taxon>Actinomycetes</taxon>
        <taxon>Pseudonocardiales</taxon>
        <taxon>Pseudonocardiaceae</taxon>
        <taxon>Saccharopolyspora</taxon>
    </lineage>
</organism>
<reference evidence="1 2" key="1">
    <citation type="submission" date="2020-08" db="EMBL/GenBank/DDBJ databases">
        <title>Sequencing the genomes of 1000 actinobacteria strains.</title>
        <authorList>
            <person name="Klenk H.-P."/>
        </authorList>
    </citation>
    <scope>NUCLEOTIDE SEQUENCE [LARGE SCALE GENOMIC DNA]</scope>
    <source>
        <strain evidence="1 2">DSM 45584</strain>
    </source>
</reference>
<gene>
    <name evidence="1" type="ORF">BJ970_007363</name>
</gene>
<keyword evidence="1" id="KW-0560">Oxidoreductase</keyword>
<dbReference type="EMBL" id="JACHIW010000003">
    <property type="protein sequence ID" value="MBB5159763.1"/>
    <property type="molecule type" value="Genomic_DNA"/>
</dbReference>
<evidence type="ECO:0000313" key="1">
    <source>
        <dbReference type="EMBL" id="MBB5159763.1"/>
    </source>
</evidence>
<protein>
    <submittedName>
        <fullName evidence="1">Alkanesulfonate monooxygenase SsuD/methylene tetrahydromethanopterin reductase-like flavin-dependent oxidoreductase (Luciferase family)</fullName>
    </submittedName>
</protein>
<dbReference type="SUPFAM" id="SSF51679">
    <property type="entry name" value="Bacterial luciferase-like"/>
    <property type="match status" value="1"/>
</dbReference>
<evidence type="ECO:0000313" key="2">
    <source>
        <dbReference type="Proteomes" id="UP000584374"/>
    </source>
</evidence>
<dbReference type="GO" id="GO:0004497">
    <property type="term" value="F:monooxygenase activity"/>
    <property type="evidence" value="ECO:0007669"/>
    <property type="project" value="UniProtKB-KW"/>
</dbReference>
<comment type="caution">
    <text evidence="1">The sequence shown here is derived from an EMBL/GenBank/DDBJ whole genome shotgun (WGS) entry which is preliminary data.</text>
</comment>
<dbReference type="Proteomes" id="UP000584374">
    <property type="component" value="Unassembled WGS sequence"/>
</dbReference>
<name>A0A840QKX5_9PSEU</name>
<accession>A0A840QKX5</accession>
<dbReference type="RefSeq" id="WP_184732698.1">
    <property type="nucleotide sequence ID" value="NZ_JACHIW010000003.1"/>
</dbReference>
<dbReference type="Gene3D" id="3.20.20.30">
    <property type="entry name" value="Luciferase-like domain"/>
    <property type="match status" value="1"/>
</dbReference>
<sequence length="71" mass="7976">MISVIAEHIWICGSPETVIAKIEKMQDDIGGFGQIVMNTHDYLEDSKPWTESMHRIAKEVVPKVRPTVPTA</sequence>
<keyword evidence="1" id="KW-0503">Monooxygenase</keyword>